<evidence type="ECO:0000313" key="2">
    <source>
        <dbReference type="Proteomes" id="UP001140096"/>
    </source>
</evidence>
<sequence length="82" mass="8872">MYKNRDAVVRRAVARRIMQEVRHGRVAKHRRALSAMSASAFTPWSGFASEPETRTKPEAVSATTAAISALAAAISSAKMDNV</sequence>
<protein>
    <submittedName>
        <fullName evidence="1">Uncharacterized protein</fullName>
    </submittedName>
</protein>
<reference evidence="1" key="1">
    <citation type="submission" date="2022-07" db="EMBL/GenBank/DDBJ databases">
        <title>Phylogenomic reconstructions and comparative analyses of Kickxellomycotina fungi.</title>
        <authorList>
            <person name="Reynolds N.K."/>
            <person name="Stajich J.E."/>
            <person name="Barry K."/>
            <person name="Grigoriev I.V."/>
            <person name="Crous P."/>
            <person name="Smith M.E."/>
        </authorList>
    </citation>
    <scope>NUCLEOTIDE SEQUENCE</scope>
    <source>
        <strain evidence="1">CBS 102833</strain>
    </source>
</reference>
<gene>
    <name evidence="1" type="ORF">H4S07_005290</name>
</gene>
<keyword evidence="2" id="KW-1185">Reference proteome</keyword>
<evidence type="ECO:0000313" key="1">
    <source>
        <dbReference type="EMBL" id="KAJ2799995.1"/>
    </source>
</evidence>
<feature type="non-terminal residue" evidence="1">
    <location>
        <position position="82"/>
    </location>
</feature>
<dbReference type="EMBL" id="JANBUP010002525">
    <property type="protein sequence ID" value="KAJ2799995.1"/>
    <property type="molecule type" value="Genomic_DNA"/>
</dbReference>
<accession>A0ACC1L348</accession>
<dbReference type="Proteomes" id="UP001140096">
    <property type="component" value="Unassembled WGS sequence"/>
</dbReference>
<proteinExistence type="predicted"/>
<organism evidence="1 2">
    <name type="scientific">Coemansia furcata</name>
    <dbReference type="NCBI Taxonomy" id="417177"/>
    <lineage>
        <taxon>Eukaryota</taxon>
        <taxon>Fungi</taxon>
        <taxon>Fungi incertae sedis</taxon>
        <taxon>Zoopagomycota</taxon>
        <taxon>Kickxellomycotina</taxon>
        <taxon>Kickxellomycetes</taxon>
        <taxon>Kickxellales</taxon>
        <taxon>Kickxellaceae</taxon>
        <taxon>Coemansia</taxon>
    </lineage>
</organism>
<comment type="caution">
    <text evidence="1">The sequence shown here is derived from an EMBL/GenBank/DDBJ whole genome shotgun (WGS) entry which is preliminary data.</text>
</comment>
<name>A0ACC1L348_9FUNG</name>